<feature type="compositionally biased region" description="Polar residues" evidence="1">
    <location>
        <begin position="829"/>
        <end position="840"/>
    </location>
</feature>
<dbReference type="WBParaSite" id="ACAC_0001247601-mRNA-1">
    <property type="protein sequence ID" value="ACAC_0001247601-mRNA-1"/>
    <property type="gene ID" value="ACAC_0001247601"/>
</dbReference>
<evidence type="ECO:0000313" key="2">
    <source>
        <dbReference type="Proteomes" id="UP000035642"/>
    </source>
</evidence>
<accession>A0A158PCG7</accession>
<feature type="compositionally biased region" description="Acidic residues" evidence="1">
    <location>
        <begin position="841"/>
        <end position="856"/>
    </location>
</feature>
<dbReference type="AlphaFoldDB" id="A0A158PCG7"/>
<evidence type="ECO:0000256" key="1">
    <source>
        <dbReference type="SAM" id="MobiDB-lite"/>
    </source>
</evidence>
<dbReference type="Proteomes" id="UP000035642">
    <property type="component" value="Unassembled WGS sequence"/>
</dbReference>
<organism evidence="2 3">
    <name type="scientific">Angiostrongylus cantonensis</name>
    <name type="common">Rat lungworm</name>
    <dbReference type="NCBI Taxonomy" id="6313"/>
    <lineage>
        <taxon>Eukaryota</taxon>
        <taxon>Metazoa</taxon>
        <taxon>Ecdysozoa</taxon>
        <taxon>Nematoda</taxon>
        <taxon>Chromadorea</taxon>
        <taxon>Rhabditida</taxon>
        <taxon>Rhabditina</taxon>
        <taxon>Rhabditomorpha</taxon>
        <taxon>Strongyloidea</taxon>
        <taxon>Metastrongylidae</taxon>
        <taxon>Angiostrongylus</taxon>
    </lineage>
</organism>
<feature type="region of interest" description="Disordered" evidence="1">
    <location>
        <begin position="101"/>
        <end position="126"/>
    </location>
</feature>
<sequence>MVELAVGDLYDQVANTLNGVRIHPEAFYECKYCPMFQVDHLEQDHVDILADDVVCDFSDPRYLLTTFQEKQLPRTISESSNEVTVVTDSDIDDVTTIDLDPESQRLQSDGDNDAELNSSSNGESGHKFLQAAGSAMDEVNPNVIHECACERPEARNSVAANELLDVDEIEIFSKAECQDQERTHVGGESEDGISVVNANQVVADTISTAIRGQEKPYEELPLRRQMPGVSVISCLVCQWSPSVVSDSMRMREEIATHDQRMLSCMDFSLEEYFEKEHLSDLSGTINSQIMERVYRELLAKLFGICVPLVYRILHGNHGNPFRPPEASNNTNQPHNVGHEVLPTSMENYSLNFVNPVDHPVSTVSLIMLSADRMLGVLIRHLPVSLLLHVQPTKVIARMGVRVAYGFQQQETTGVVELGGAVVRCYSCSNVCISAVDTEAVKNHCALHAAMEGRMLCSLYIHRAADRPLVCPFCHCEVNVYKPMKFLHHLEAKHMDKARIIYDRYLFHYFPQQKSDRRKRAFVAYVHPVVLHILEHLAAGELSEKNTCKVDGLVFKSPSLAIKHVLDAHNDFVELSALDMVLKDNGLLEIFRDALSVAFGDQAWQLEEALGFKGYEMKPCSKANFLNDESNGVNHQPESRHPCDPTASCAYADSVSSQSEALGASADSSFQYLRSRIKAVCHGMPEASAVCYEEFLHESEVHNDAECSSCIGTAEESFMVDALTSKSSLISPLSTVCVNSSEVGNSSYLPANFLPIDNPLLHRRRTEQKRKKKTARAIKQKPSIEIKRELDGAILTRRNAALPLKNVIQGSKTVAAALVAALGTASTSTDASIQPRNPITETQDDSISDSRDEEESDLALGNISKRPRLLVGGNGGADTGGDMSPQTLFPKRRVRVPSGLSKAVSPKVTTPDAVTKLDPKGPDAKLRTTRFTTLCHISLDQFAMMTFVV</sequence>
<protein>
    <submittedName>
        <fullName evidence="3">C2H2-type domain-containing protein</fullName>
    </submittedName>
</protein>
<feature type="region of interest" description="Disordered" evidence="1">
    <location>
        <begin position="825"/>
        <end position="863"/>
    </location>
</feature>
<reference evidence="3" key="2">
    <citation type="submission" date="2016-04" db="UniProtKB">
        <authorList>
            <consortium name="WormBaseParasite"/>
        </authorList>
    </citation>
    <scope>IDENTIFICATION</scope>
</reference>
<feature type="compositionally biased region" description="Polar residues" evidence="1">
    <location>
        <begin position="104"/>
        <end position="123"/>
    </location>
</feature>
<reference evidence="2" key="1">
    <citation type="submission" date="2012-09" db="EMBL/GenBank/DDBJ databases">
        <authorList>
            <person name="Martin A.A."/>
        </authorList>
    </citation>
    <scope>NUCLEOTIDE SEQUENCE</scope>
</reference>
<feature type="region of interest" description="Disordered" evidence="1">
    <location>
        <begin position="868"/>
        <end position="887"/>
    </location>
</feature>
<name>A0A158PCG7_ANGCA</name>
<evidence type="ECO:0000313" key="3">
    <source>
        <dbReference type="WBParaSite" id="ACAC_0001247601-mRNA-1"/>
    </source>
</evidence>
<proteinExistence type="predicted"/>
<keyword evidence="2" id="KW-1185">Reference proteome</keyword>